<evidence type="ECO:0000313" key="3">
    <source>
        <dbReference type="EMBL" id="ATG74408.1"/>
    </source>
</evidence>
<evidence type="ECO:0000256" key="2">
    <source>
        <dbReference type="SAM" id="SignalP"/>
    </source>
</evidence>
<evidence type="ECO:0008006" key="5">
    <source>
        <dbReference type="Google" id="ProtNLM"/>
    </source>
</evidence>
<feature type="region of interest" description="Disordered" evidence="1">
    <location>
        <begin position="15"/>
        <end position="53"/>
    </location>
</feature>
<dbReference type="Proteomes" id="UP000217763">
    <property type="component" value="Chromosome"/>
</dbReference>
<evidence type="ECO:0000256" key="1">
    <source>
        <dbReference type="SAM" id="MobiDB-lite"/>
    </source>
</evidence>
<dbReference type="AlphaFoldDB" id="A0A291HQP5"/>
<evidence type="ECO:0000313" key="4">
    <source>
        <dbReference type="Proteomes" id="UP000217763"/>
    </source>
</evidence>
<feature type="compositionally biased region" description="Polar residues" evidence="1">
    <location>
        <begin position="28"/>
        <end position="43"/>
    </location>
</feature>
<gene>
    <name evidence="3" type="ORF">AN401_11530</name>
</gene>
<proteinExistence type="predicted"/>
<dbReference type="KEGG" id="zdf:AN401_11530"/>
<protein>
    <recommendedName>
        <fullName evidence="5">DUF3613 domain-containing protein</fullName>
    </recommendedName>
</protein>
<dbReference type="InterPro" id="IPR022053">
    <property type="entry name" value="DUF3613"/>
</dbReference>
<name>A0A291HQP5_9GAMM</name>
<reference evidence="4" key="1">
    <citation type="submission" date="2015-09" db="EMBL/GenBank/DDBJ databases">
        <authorList>
            <person name="Shao Z."/>
            <person name="Wang L."/>
        </authorList>
    </citation>
    <scope>NUCLEOTIDE SEQUENCE [LARGE SCALE GENOMIC DNA]</scope>
    <source>
        <strain evidence="4">F13-1</strain>
    </source>
</reference>
<keyword evidence="4" id="KW-1185">Reference proteome</keyword>
<keyword evidence="2" id="KW-0732">Signal</keyword>
<feature type="chain" id="PRO_5012493910" description="DUF3613 domain-containing protein" evidence="2">
    <location>
        <begin position="19"/>
        <end position="80"/>
    </location>
</feature>
<accession>A0A291HQP5</accession>
<dbReference type="Pfam" id="PF12266">
    <property type="entry name" value="DUF3613"/>
    <property type="match status" value="1"/>
</dbReference>
<sequence length="80" mass="9399">MRMLWMTLAIIMAGGASARSSQDEIGKQTRQWLELQRSQAQASQREERPLPEASARIKRRVLDSFSHPIPERYIKRDFRE</sequence>
<dbReference type="EMBL" id="CP012621">
    <property type="protein sequence ID" value="ATG74408.1"/>
    <property type="molecule type" value="Genomic_DNA"/>
</dbReference>
<feature type="signal peptide" evidence="2">
    <location>
        <begin position="1"/>
        <end position="18"/>
    </location>
</feature>
<organism evidence="3 4">
    <name type="scientific">Zobellella denitrificans</name>
    <dbReference type="NCBI Taxonomy" id="347534"/>
    <lineage>
        <taxon>Bacteria</taxon>
        <taxon>Pseudomonadati</taxon>
        <taxon>Pseudomonadota</taxon>
        <taxon>Gammaproteobacteria</taxon>
        <taxon>Aeromonadales</taxon>
        <taxon>Aeromonadaceae</taxon>
        <taxon>Zobellella</taxon>
    </lineage>
</organism>